<sequence length="247" mass="27781">MAEIYQARTPVGHSYGDVEYYTRHLAGIKGKILEMGSGTGRILVRLLEADFDVEGLEHSPDMIAICRANCESRGFAPALHEGNMTSFVNPEAYEAVIIPAGTITNLDGRELTRAALECCWQSLVPGGRFILDLEIPGLLTGPQQPLKLWRSGEDLWTIEIVHSTFNPAKNQMVEYVRYEKWTSGRLMGTELHMFRTQHWVPEEFAALLREVGFVDVRITANYDDDARPGPRDNDWSFHATKPEATTD</sequence>
<evidence type="ECO:0000313" key="4">
    <source>
        <dbReference type="Proteomes" id="UP001058271"/>
    </source>
</evidence>
<evidence type="ECO:0000259" key="2">
    <source>
        <dbReference type="Pfam" id="PF13649"/>
    </source>
</evidence>
<dbReference type="InterPro" id="IPR041698">
    <property type="entry name" value="Methyltransf_25"/>
</dbReference>
<keyword evidence="3" id="KW-0489">Methyltransferase</keyword>
<name>A0ABY5ZCD4_9ACTN</name>
<dbReference type="EMBL" id="CP073721">
    <property type="protein sequence ID" value="UWZ39319.1"/>
    <property type="molecule type" value="Genomic_DNA"/>
</dbReference>
<protein>
    <submittedName>
        <fullName evidence="3">Class I SAM-dependent methyltransferase</fullName>
    </submittedName>
</protein>
<dbReference type="Pfam" id="PF13649">
    <property type="entry name" value="Methyltransf_25"/>
    <property type="match status" value="1"/>
</dbReference>
<keyword evidence="3" id="KW-0808">Transferase</keyword>
<dbReference type="GO" id="GO:0008168">
    <property type="term" value="F:methyltransferase activity"/>
    <property type="evidence" value="ECO:0007669"/>
    <property type="project" value="UniProtKB-KW"/>
</dbReference>
<keyword evidence="4" id="KW-1185">Reference proteome</keyword>
<feature type="compositionally biased region" description="Basic and acidic residues" evidence="1">
    <location>
        <begin position="225"/>
        <end position="235"/>
    </location>
</feature>
<dbReference type="SUPFAM" id="SSF53335">
    <property type="entry name" value="S-adenosyl-L-methionine-dependent methyltransferases"/>
    <property type="match status" value="1"/>
</dbReference>
<proteinExistence type="predicted"/>
<evidence type="ECO:0000256" key="1">
    <source>
        <dbReference type="SAM" id="MobiDB-lite"/>
    </source>
</evidence>
<feature type="domain" description="Methyltransferase" evidence="2">
    <location>
        <begin position="32"/>
        <end position="127"/>
    </location>
</feature>
<dbReference type="InterPro" id="IPR029063">
    <property type="entry name" value="SAM-dependent_MTases_sf"/>
</dbReference>
<dbReference type="RefSeq" id="WP_260728718.1">
    <property type="nucleotide sequence ID" value="NZ_BAAABS010000056.1"/>
</dbReference>
<reference evidence="3" key="1">
    <citation type="submission" date="2021-04" db="EMBL/GenBank/DDBJ databases">
        <title>Biosynthetic gene clusters of Dactylosporangioum roseum.</title>
        <authorList>
            <person name="Hartkoorn R.C."/>
            <person name="Beaudoing E."/>
            <person name="Hot D."/>
            <person name="Moureu S."/>
        </authorList>
    </citation>
    <scope>NUCLEOTIDE SEQUENCE</scope>
    <source>
        <strain evidence="3">NRRL B-16295</strain>
    </source>
</reference>
<gene>
    <name evidence="3" type="ORF">Drose_14395</name>
</gene>
<dbReference type="Gene3D" id="3.40.50.150">
    <property type="entry name" value="Vaccinia Virus protein VP39"/>
    <property type="match status" value="1"/>
</dbReference>
<dbReference type="Proteomes" id="UP001058271">
    <property type="component" value="Chromosome"/>
</dbReference>
<organism evidence="3 4">
    <name type="scientific">Dactylosporangium roseum</name>
    <dbReference type="NCBI Taxonomy" id="47989"/>
    <lineage>
        <taxon>Bacteria</taxon>
        <taxon>Bacillati</taxon>
        <taxon>Actinomycetota</taxon>
        <taxon>Actinomycetes</taxon>
        <taxon>Micromonosporales</taxon>
        <taxon>Micromonosporaceae</taxon>
        <taxon>Dactylosporangium</taxon>
    </lineage>
</organism>
<feature type="region of interest" description="Disordered" evidence="1">
    <location>
        <begin position="225"/>
        <end position="247"/>
    </location>
</feature>
<dbReference type="CDD" id="cd02440">
    <property type="entry name" value="AdoMet_MTases"/>
    <property type="match status" value="1"/>
</dbReference>
<dbReference type="GO" id="GO:0032259">
    <property type="term" value="P:methylation"/>
    <property type="evidence" value="ECO:0007669"/>
    <property type="project" value="UniProtKB-KW"/>
</dbReference>
<dbReference type="Gene3D" id="2.20.130.10">
    <property type="entry name" value="CAC2371-like domains"/>
    <property type="match status" value="1"/>
</dbReference>
<accession>A0ABY5ZCD4</accession>
<evidence type="ECO:0000313" key="3">
    <source>
        <dbReference type="EMBL" id="UWZ39319.1"/>
    </source>
</evidence>